<feature type="compositionally biased region" description="Low complexity" evidence="4">
    <location>
        <begin position="1202"/>
        <end position="1212"/>
    </location>
</feature>
<feature type="region of interest" description="Disordered" evidence="4">
    <location>
        <begin position="434"/>
        <end position="459"/>
    </location>
</feature>
<dbReference type="EMBL" id="JAYKXN010000005">
    <property type="protein sequence ID" value="KAK7284256.1"/>
    <property type="molecule type" value="Genomic_DNA"/>
</dbReference>
<feature type="region of interest" description="Disordered" evidence="4">
    <location>
        <begin position="339"/>
        <end position="358"/>
    </location>
</feature>
<evidence type="ECO:0000313" key="6">
    <source>
        <dbReference type="EMBL" id="KAK7284256.1"/>
    </source>
</evidence>
<feature type="compositionally biased region" description="Polar residues" evidence="4">
    <location>
        <begin position="1076"/>
        <end position="1087"/>
    </location>
</feature>
<dbReference type="Proteomes" id="UP001359559">
    <property type="component" value="Unassembled WGS sequence"/>
</dbReference>
<keyword evidence="7" id="KW-1185">Reference proteome</keyword>
<feature type="compositionally biased region" description="Polar residues" evidence="4">
    <location>
        <begin position="120"/>
        <end position="145"/>
    </location>
</feature>
<feature type="region of interest" description="Disordered" evidence="4">
    <location>
        <begin position="1070"/>
        <end position="1166"/>
    </location>
</feature>
<feature type="domain" description="DUF4005" evidence="5">
    <location>
        <begin position="1074"/>
        <end position="1153"/>
    </location>
</feature>
<dbReference type="Gene3D" id="1.20.5.190">
    <property type="match status" value="1"/>
</dbReference>
<dbReference type="PANTHER" id="PTHR32295">
    <property type="entry name" value="IQ-DOMAIN 5-RELATED"/>
    <property type="match status" value="1"/>
</dbReference>
<evidence type="ECO:0000256" key="1">
    <source>
        <dbReference type="ARBA" id="ARBA00022860"/>
    </source>
</evidence>
<evidence type="ECO:0000256" key="3">
    <source>
        <dbReference type="ARBA" id="ARBA00024378"/>
    </source>
</evidence>
<dbReference type="PANTHER" id="PTHR32295:SF263">
    <property type="entry name" value="DUF4005 DOMAIN-CONTAINING PROTEIN"/>
    <property type="match status" value="1"/>
</dbReference>
<dbReference type="SMART" id="SM00015">
    <property type="entry name" value="IQ"/>
    <property type="match status" value="2"/>
</dbReference>
<feature type="compositionally biased region" description="Polar residues" evidence="4">
    <location>
        <begin position="341"/>
        <end position="358"/>
    </location>
</feature>
<keyword evidence="1" id="KW-0112">Calmodulin-binding</keyword>
<proteinExistence type="inferred from homology"/>
<comment type="subunit">
    <text evidence="3">Binds to multiple calmodulin (CaM) in the presence of Ca(2+) and CaM-like proteins.</text>
</comment>
<feature type="compositionally biased region" description="Polar residues" evidence="4">
    <location>
        <begin position="442"/>
        <end position="459"/>
    </location>
</feature>
<feature type="compositionally biased region" description="Polar residues" evidence="4">
    <location>
        <begin position="582"/>
        <end position="594"/>
    </location>
</feature>
<dbReference type="CDD" id="cd23767">
    <property type="entry name" value="IQCD"/>
    <property type="match status" value="1"/>
</dbReference>
<dbReference type="InterPro" id="IPR000048">
    <property type="entry name" value="IQ_motif_EF-hand-BS"/>
</dbReference>
<feature type="region of interest" description="Disordered" evidence="4">
    <location>
        <begin position="113"/>
        <end position="256"/>
    </location>
</feature>
<feature type="region of interest" description="Disordered" evidence="4">
    <location>
        <begin position="580"/>
        <end position="600"/>
    </location>
</feature>
<reference evidence="6 7" key="1">
    <citation type="submission" date="2024-01" db="EMBL/GenBank/DDBJ databases">
        <title>The genomes of 5 underutilized Papilionoideae crops provide insights into root nodulation and disease resistance.</title>
        <authorList>
            <person name="Yuan L."/>
        </authorList>
    </citation>
    <scope>NUCLEOTIDE SEQUENCE [LARGE SCALE GENOMIC DNA]</scope>
    <source>
        <strain evidence="6">LY-2023</strain>
        <tissue evidence="6">Leaf</tissue>
    </source>
</reference>
<feature type="compositionally biased region" description="Basic and acidic residues" evidence="4">
    <location>
        <begin position="172"/>
        <end position="188"/>
    </location>
</feature>
<evidence type="ECO:0000313" key="7">
    <source>
        <dbReference type="Proteomes" id="UP001359559"/>
    </source>
</evidence>
<evidence type="ECO:0000259" key="5">
    <source>
        <dbReference type="Pfam" id="PF13178"/>
    </source>
</evidence>
<feature type="region of interest" description="Disordered" evidence="4">
    <location>
        <begin position="614"/>
        <end position="667"/>
    </location>
</feature>
<feature type="compositionally biased region" description="Basic residues" evidence="4">
    <location>
        <begin position="1141"/>
        <end position="1150"/>
    </location>
</feature>
<comment type="caution">
    <text evidence="6">The sequence shown here is derived from an EMBL/GenBank/DDBJ whole genome shotgun (WGS) entry which is preliminary data.</text>
</comment>
<feature type="compositionally biased region" description="Polar residues" evidence="4">
    <location>
        <begin position="658"/>
        <end position="667"/>
    </location>
</feature>
<evidence type="ECO:0000256" key="2">
    <source>
        <dbReference type="ARBA" id="ARBA00024341"/>
    </source>
</evidence>
<feature type="compositionally biased region" description="Basic and acidic residues" evidence="4">
    <location>
        <begin position="1189"/>
        <end position="1201"/>
    </location>
</feature>
<feature type="compositionally biased region" description="Polar residues" evidence="4">
    <location>
        <begin position="1102"/>
        <end position="1125"/>
    </location>
</feature>
<dbReference type="InterPro" id="IPR025064">
    <property type="entry name" value="DUF4005"/>
</dbReference>
<name>A0AAN9P3R5_CLITE</name>
<accession>A0AAN9P3R5</accession>
<evidence type="ECO:0000256" key="4">
    <source>
        <dbReference type="SAM" id="MobiDB-lite"/>
    </source>
</evidence>
<dbReference type="PROSITE" id="PS50096">
    <property type="entry name" value="IQ"/>
    <property type="match status" value="2"/>
</dbReference>
<dbReference type="Pfam" id="PF00612">
    <property type="entry name" value="IQ"/>
    <property type="match status" value="2"/>
</dbReference>
<feature type="region of interest" description="Disordered" evidence="4">
    <location>
        <begin position="40"/>
        <end position="62"/>
    </location>
</feature>
<dbReference type="AlphaFoldDB" id="A0AAN9P3R5"/>
<protein>
    <recommendedName>
        <fullName evidence="5">DUF4005 domain-containing protein</fullName>
    </recommendedName>
</protein>
<feature type="compositionally biased region" description="Basic and acidic residues" evidence="4">
    <location>
        <begin position="1126"/>
        <end position="1140"/>
    </location>
</feature>
<comment type="similarity">
    <text evidence="2">Belongs to the IQD family.</text>
</comment>
<organism evidence="6 7">
    <name type="scientific">Clitoria ternatea</name>
    <name type="common">Butterfly pea</name>
    <dbReference type="NCBI Taxonomy" id="43366"/>
    <lineage>
        <taxon>Eukaryota</taxon>
        <taxon>Viridiplantae</taxon>
        <taxon>Streptophyta</taxon>
        <taxon>Embryophyta</taxon>
        <taxon>Tracheophyta</taxon>
        <taxon>Spermatophyta</taxon>
        <taxon>Magnoliopsida</taxon>
        <taxon>eudicotyledons</taxon>
        <taxon>Gunneridae</taxon>
        <taxon>Pentapetalae</taxon>
        <taxon>rosids</taxon>
        <taxon>fabids</taxon>
        <taxon>Fabales</taxon>
        <taxon>Fabaceae</taxon>
        <taxon>Papilionoideae</taxon>
        <taxon>50 kb inversion clade</taxon>
        <taxon>NPAAA clade</taxon>
        <taxon>indigoferoid/millettioid clade</taxon>
        <taxon>Phaseoleae</taxon>
        <taxon>Clitoria</taxon>
    </lineage>
</organism>
<feature type="compositionally biased region" description="Polar residues" evidence="4">
    <location>
        <begin position="189"/>
        <end position="210"/>
    </location>
</feature>
<gene>
    <name evidence="6" type="ORF">RJT34_18999</name>
</gene>
<feature type="region of interest" description="Disordered" evidence="4">
    <location>
        <begin position="1189"/>
        <end position="1212"/>
    </location>
</feature>
<sequence>MPEWHSCGPRVMVGVPGPCDGRCVGTLCYDIVPGVQLPTSRVRSQAQSPPLPRSHSAPTPHTRHFRYTWKIHVKMAALEADKEVVTPDVKNESISTDKIAALEEDKLAVIPDVKNESTHADSQTKNVLSNSETLSKSNIENSKSQLDMDPSNPKTKPDEGLPASETQVTGGDVKELDNTKESLNKLENSESLPNNQLGATGAPHSNQTVDSEAMLDKPLVNSELPGDDQLVSSEANFDKKPTPTAPSSNQEINSEALPNDSVVNSKIQTSNDVVVSETQCSNEVVVSETQCRNEVVMSETQCSNEVVISEIQHSHDVVISETQHSDKMVVSEARCDHETVSSETQQSKEAVVSKTQPSGEAVLSETQCSTQVINFEALPDNTMVNSKIQTSNDVNVVVCETRCSNEVVISETQHSLEMVGCETQHSDKLVVSEAHGDHETVSSETQQSKESVVAKTQPSSEAVVSETQCSNEVVMSETHSHEMVGCETQHVDKLVVSEAHSDHEVVSSEMQQSHEAVVSETQPRCEVVMCDTHPSSEVVMSDVQTSNEIALSDTLPGNEAIMHEAQIRNDVVMSDTLPENELANSTTDPNNQLSHPEILPDNHQFTNHMIHEDHLPQPESLPYSEPPTSSEPLADSHLPEYDTLPNNHLSHSEPLANHQLTNSETPSHDQLANSQMLIPYELENSEALHNNQLFSQPHYEIVDASTLPSYEIVHAENLPNHVEHTSEMQPTKRRKKKSIVWEHFTIETNRDMVMHHYKFASRIYYWKTKPHQHSVAAADGFELVLPHWASNMLLARTFQMKDVAVEKVCQVPLTGVSEGGGNTETEMGKASQWIRNFLLGKKEEKFKKTDTISPDNKAANQVESPKVKRRWSFGRKLTGGRITGKVARHAFSRSFNSGDSAKLQIQTLLETQIPRLLPTALAKVSEDTEFESSAATKIQAAFRSYLAKKALHALRGLVKLQALVRGHLVRKQTTATLRGMHALMAIQVRARINRIQMAEETNLIGKQPPQHGEISLFKELMAEEYIDSKDLSLEEMLEALKSKSGPVDGSRVKSREHDSMTFYSKHQPVLKRENQYKNTRILESSSPGKYRPMTEFNPTAMAFSTSQPHSVPHRQSWSPNYMNKTESSRAKARSQSEPKQRPKQGLRQKSKSVESPLNGPRQNLFSNSLRFDHGNLDHWVINLHGSMKENKRDSFGKRDSFDSSTVTTDSYN</sequence>
<dbReference type="Pfam" id="PF13178">
    <property type="entry name" value="DUF4005"/>
    <property type="match status" value="1"/>
</dbReference>
<dbReference type="GO" id="GO:0005516">
    <property type="term" value="F:calmodulin binding"/>
    <property type="evidence" value="ECO:0007669"/>
    <property type="project" value="UniProtKB-KW"/>
</dbReference>